<dbReference type="EMBL" id="VWXX01000034">
    <property type="protein sequence ID" value="KAA6183317.1"/>
    <property type="molecule type" value="Genomic_DNA"/>
</dbReference>
<accession>A0A5M8FF40</accession>
<organism evidence="3 4">
    <name type="scientific">Thiohalocapsa marina</name>
    <dbReference type="NCBI Taxonomy" id="424902"/>
    <lineage>
        <taxon>Bacteria</taxon>
        <taxon>Pseudomonadati</taxon>
        <taxon>Pseudomonadota</taxon>
        <taxon>Gammaproteobacteria</taxon>
        <taxon>Chromatiales</taxon>
        <taxon>Chromatiaceae</taxon>
        <taxon>Thiohalocapsa</taxon>
    </lineage>
</organism>
<keyword evidence="3" id="KW-0675">Receptor</keyword>
<gene>
    <name evidence="3" type="ORF">F2Q65_16050</name>
</gene>
<dbReference type="Gene3D" id="6.20.350.10">
    <property type="match status" value="1"/>
</dbReference>
<dbReference type="RefSeq" id="WP_150094425.1">
    <property type="nucleotide sequence ID" value="NZ_JBFUOH010000119.1"/>
</dbReference>
<evidence type="ECO:0000313" key="4">
    <source>
        <dbReference type="Proteomes" id="UP000322981"/>
    </source>
</evidence>
<dbReference type="Proteomes" id="UP000322981">
    <property type="component" value="Unassembled WGS sequence"/>
</dbReference>
<evidence type="ECO:0000259" key="2">
    <source>
        <dbReference type="Pfam" id="PF02026"/>
    </source>
</evidence>
<sequence length="631" mass="69232">MAVDDNAPAAAWLEVLGRRLRPSPLLLLCGQGALADAVADSLRRDGRRVRRMQAVDPAGSALRRVDILLLAGVTDIQRELARIADALQGARRRPRVLVLEDGREPLADAVRAAGLPVEILRLQRLAARVLLRRWPLHYACDPLFDQPVHLLLAGRTPLAEALLEQALRLGHYGDRPPTLTLLDDRPAAWRADVEARLPQAPAFSRLRFGPLDPPGPTSPPWLPDLPDRPNPPDLPAAVPVTGVFVLVEPPARGLQVAERLVATIASAHGVSPPVLLEVGDAELAGRLSDWDGQIIPFSYRRLALEAATLLDARDDRLARVVHAHYRDTTLAQGRDPAGEPSARPWETLAESYRDANRQQADHLWAKLAVTDCRAVPEELVESFAFAPSEVERLAMIEHARWAADRYLDGWQYAPERDNRRKHHPQLIPYAELSAPMKDLDRFAVRLVPTLLARSGLGLVRMLIVGMAPMSLAPAPGPAPVSAPEAASAPDPAPADTRLRPLFERVLRRLRARYPDRGLVIASTLADAPSRLLAQRALDAHDAGLILLCPWPLPALLAAQPDAAAQRAVLSLIERAERRVLLAGGQELQRWLDTRSQVQIDCTWAATAAAGKGQGKRVRVDPKRGLSWNFEY</sequence>
<feature type="compositionally biased region" description="Pro residues" evidence="1">
    <location>
        <begin position="211"/>
        <end position="229"/>
    </location>
</feature>
<comment type="caution">
    <text evidence="3">The sequence shown here is derived from an EMBL/GenBank/DDBJ whole genome shotgun (WGS) entry which is preliminary data.</text>
</comment>
<feature type="region of interest" description="Disordered" evidence="1">
    <location>
        <begin position="207"/>
        <end position="229"/>
    </location>
</feature>
<dbReference type="OrthoDB" id="4228364at2"/>
<evidence type="ECO:0000256" key="1">
    <source>
        <dbReference type="SAM" id="MobiDB-lite"/>
    </source>
</evidence>
<reference evidence="3 4" key="1">
    <citation type="submission" date="2019-09" db="EMBL/GenBank/DDBJ databases">
        <title>Whole-genome sequence of the purple sulfur bacterium Thiohalocapsa marina DSM 19078.</title>
        <authorList>
            <person name="Kyndt J.A."/>
            <person name="Meyer T.E."/>
        </authorList>
    </citation>
    <scope>NUCLEOTIDE SEQUENCE [LARGE SCALE GENOMIC DNA]</scope>
    <source>
        <strain evidence="3 4">DSM 19078</strain>
    </source>
</reference>
<name>A0A5M8FF40_9GAMM</name>
<dbReference type="AlphaFoldDB" id="A0A5M8FF40"/>
<dbReference type="InterPro" id="IPR003032">
    <property type="entry name" value="Ryanodine_rcpt"/>
</dbReference>
<feature type="domain" description="Ryanodine receptor Ryr" evidence="2">
    <location>
        <begin position="390"/>
        <end position="445"/>
    </location>
</feature>
<protein>
    <submittedName>
        <fullName evidence="3">Ryanodine receptor Ryr</fullName>
    </submittedName>
</protein>
<evidence type="ECO:0000313" key="3">
    <source>
        <dbReference type="EMBL" id="KAA6183317.1"/>
    </source>
</evidence>
<keyword evidence="4" id="KW-1185">Reference proteome</keyword>
<dbReference type="Pfam" id="PF02026">
    <property type="entry name" value="RyR"/>
    <property type="match status" value="1"/>
</dbReference>
<proteinExistence type="predicted"/>
<feature type="region of interest" description="Disordered" evidence="1">
    <location>
        <begin position="474"/>
        <end position="493"/>
    </location>
</feature>